<reference evidence="1" key="1">
    <citation type="submission" date="2014-09" db="EMBL/GenBank/DDBJ databases">
        <authorList>
            <person name="Magalhaes I.L.F."/>
            <person name="Oliveira U."/>
            <person name="Santos F.R."/>
            <person name="Vidigal T.H.D.A."/>
            <person name="Brescovit A.D."/>
            <person name="Santos A.J."/>
        </authorList>
    </citation>
    <scope>NUCLEOTIDE SEQUENCE</scope>
    <source>
        <tissue evidence="1">Shoot tissue taken approximately 20 cm above the soil surface</tissue>
    </source>
</reference>
<evidence type="ECO:0000313" key="1">
    <source>
        <dbReference type="EMBL" id="JAD66451.1"/>
    </source>
</evidence>
<sequence>MAHLRHAVVNLGLQLRRVLHDLADQGTNLHHIVAQVLDLRRRQVPKWS</sequence>
<dbReference type="AlphaFoldDB" id="A0A0A9BT18"/>
<reference evidence="1" key="2">
    <citation type="journal article" date="2015" name="Data Brief">
        <title>Shoot transcriptome of the giant reed, Arundo donax.</title>
        <authorList>
            <person name="Barrero R.A."/>
            <person name="Guerrero F.D."/>
            <person name="Moolhuijzen P."/>
            <person name="Goolsby J.A."/>
            <person name="Tidwell J."/>
            <person name="Bellgard S.E."/>
            <person name="Bellgard M.I."/>
        </authorList>
    </citation>
    <scope>NUCLEOTIDE SEQUENCE</scope>
    <source>
        <tissue evidence="1">Shoot tissue taken approximately 20 cm above the soil surface</tissue>
    </source>
</reference>
<organism evidence="1">
    <name type="scientific">Arundo donax</name>
    <name type="common">Giant reed</name>
    <name type="synonym">Donax arundinaceus</name>
    <dbReference type="NCBI Taxonomy" id="35708"/>
    <lineage>
        <taxon>Eukaryota</taxon>
        <taxon>Viridiplantae</taxon>
        <taxon>Streptophyta</taxon>
        <taxon>Embryophyta</taxon>
        <taxon>Tracheophyta</taxon>
        <taxon>Spermatophyta</taxon>
        <taxon>Magnoliopsida</taxon>
        <taxon>Liliopsida</taxon>
        <taxon>Poales</taxon>
        <taxon>Poaceae</taxon>
        <taxon>PACMAD clade</taxon>
        <taxon>Arundinoideae</taxon>
        <taxon>Arundineae</taxon>
        <taxon>Arundo</taxon>
    </lineage>
</organism>
<name>A0A0A9BT18_ARUDO</name>
<proteinExistence type="predicted"/>
<dbReference type="EMBL" id="GBRH01231444">
    <property type="protein sequence ID" value="JAD66451.1"/>
    <property type="molecule type" value="Transcribed_RNA"/>
</dbReference>
<protein>
    <submittedName>
        <fullName evidence="1">Uncharacterized protein</fullName>
    </submittedName>
</protein>
<accession>A0A0A9BT18</accession>